<accession>A0AAU1LLU7</accession>
<reference evidence="2" key="1">
    <citation type="submission" date="2022-10" db="EMBL/GenBank/DDBJ databases">
        <title>The complete genomes of actinobacterial strains from the NBC collection.</title>
        <authorList>
            <person name="Joergensen T.S."/>
            <person name="Alvarez Arevalo M."/>
            <person name="Sterndorff E.B."/>
            <person name="Faurdal D."/>
            <person name="Vuksanovic O."/>
            <person name="Mourched A.-S."/>
            <person name="Charusanti P."/>
            <person name="Shaw S."/>
            <person name="Blin K."/>
            <person name="Weber T."/>
        </authorList>
    </citation>
    <scope>NUCLEOTIDE SEQUENCE</scope>
    <source>
        <strain evidence="2">NBC_00148</strain>
    </source>
</reference>
<proteinExistence type="predicted"/>
<name>A0AAU1LLU7_9ACTN</name>
<dbReference type="EMBL" id="CP108169">
    <property type="protein sequence ID" value="WTQ72174.1"/>
    <property type="molecule type" value="Genomic_DNA"/>
</dbReference>
<sequence length="45" mass="4735">MTLQMVRLRTAGEPAAEAGPPRAKVREADPAVSPRPLSDVGAYDS</sequence>
<evidence type="ECO:0000256" key="1">
    <source>
        <dbReference type="SAM" id="MobiDB-lite"/>
    </source>
</evidence>
<feature type="region of interest" description="Disordered" evidence="1">
    <location>
        <begin position="1"/>
        <end position="45"/>
    </location>
</feature>
<evidence type="ECO:0000313" key="2">
    <source>
        <dbReference type="EMBL" id="WTQ72174.1"/>
    </source>
</evidence>
<feature type="compositionally biased region" description="Low complexity" evidence="1">
    <location>
        <begin position="11"/>
        <end position="21"/>
    </location>
</feature>
<dbReference type="AlphaFoldDB" id="A0AAU1LLU7"/>
<protein>
    <submittedName>
        <fullName evidence="2">Uncharacterized protein</fullName>
    </submittedName>
</protein>
<organism evidence="2">
    <name type="scientific">Streptomyces sp. NBC_00148</name>
    <dbReference type="NCBI Taxonomy" id="2903626"/>
    <lineage>
        <taxon>Bacteria</taxon>
        <taxon>Bacillati</taxon>
        <taxon>Actinomycetota</taxon>
        <taxon>Actinomycetes</taxon>
        <taxon>Kitasatosporales</taxon>
        <taxon>Streptomycetaceae</taxon>
        <taxon>Streptomyces</taxon>
    </lineage>
</organism>
<gene>
    <name evidence="2" type="ORF">OG222_03360</name>
</gene>